<accession>A0ABV3ZDU3</accession>
<reference evidence="2 3" key="1">
    <citation type="submission" date="2023-07" db="EMBL/GenBank/DDBJ databases">
        <authorList>
            <person name="Lian W.-H."/>
        </authorList>
    </citation>
    <scope>NUCLEOTIDE SEQUENCE [LARGE SCALE GENOMIC DNA]</scope>
    <source>
        <strain evidence="2 3">SYSU DXS3180</strain>
    </source>
</reference>
<gene>
    <name evidence="2" type="ORF">QTN47_09165</name>
</gene>
<organism evidence="2 3">
    <name type="scientific">Danxiaibacter flavus</name>
    <dbReference type="NCBI Taxonomy" id="3049108"/>
    <lineage>
        <taxon>Bacteria</taxon>
        <taxon>Pseudomonadati</taxon>
        <taxon>Bacteroidota</taxon>
        <taxon>Chitinophagia</taxon>
        <taxon>Chitinophagales</taxon>
        <taxon>Chitinophagaceae</taxon>
        <taxon>Danxiaibacter</taxon>
    </lineage>
</organism>
<evidence type="ECO:0000313" key="2">
    <source>
        <dbReference type="EMBL" id="MEX6687660.1"/>
    </source>
</evidence>
<name>A0ABV3ZDU3_9BACT</name>
<comment type="caution">
    <text evidence="2">The sequence shown here is derived from an EMBL/GenBank/DDBJ whole genome shotgun (WGS) entry which is preliminary data.</text>
</comment>
<proteinExistence type="predicted"/>
<evidence type="ECO:0000313" key="3">
    <source>
        <dbReference type="Proteomes" id="UP001560573"/>
    </source>
</evidence>
<dbReference type="SUPFAM" id="SSF69349">
    <property type="entry name" value="Phage fibre proteins"/>
    <property type="match status" value="1"/>
</dbReference>
<dbReference type="SUPFAM" id="SSF69255">
    <property type="entry name" value="gp5 N-terminal domain-like"/>
    <property type="match status" value="1"/>
</dbReference>
<evidence type="ECO:0000259" key="1">
    <source>
        <dbReference type="Pfam" id="PF04717"/>
    </source>
</evidence>
<dbReference type="Proteomes" id="UP001560573">
    <property type="component" value="Unassembled WGS sequence"/>
</dbReference>
<dbReference type="InterPro" id="IPR006531">
    <property type="entry name" value="Gp5/Vgr_OB"/>
</dbReference>
<keyword evidence="3" id="KW-1185">Reference proteome</keyword>
<dbReference type="SUPFAM" id="SSF69279">
    <property type="entry name" value="Phage tail proteins"/>
    <property type="match status" value="1"/>
</dbReference>
<dbReference type="Pfam" id="PF04717">
    <property type="entry name" value="Phage_base_V"/>
    <property type="match status" value="1"/>
</dbReference>
<dbReference type="RefSeq" id="WP_369329065.1">
    <property type="nucleotide sequence ID" value="NZ_JAULBC010000002.1"/>
</dbReference>
<dbReference type="InterPro" id="IPR037026">
    <property type="entry name" value="Vgr_OB-fold_dom_sf"/>
</dbReference>
<sequence length="625" mass="69618">MQQTNTATSAVNVPQYIGADVRINGKLITHVLALEISQQLSAHNLLMLKIPHEEVQSEGVIFFDGAEELLGKYTEVVIYDKNDKDSGKRLETKFYITDVQFDHEALNEGILVLKGCSPTWVLDGAPAYESFCEETLASAVRYVAKPLDEVRTSVIANPIYTLPVKYLCRFNENAWNFLRRLAADTNQFLYFDGRNLIFGAAEEKTGPALIYGQNCYRLSMNMRMRPVQSGLYDYEPHIHDSFMHETTTQTDFKGTYRDHAFTRSRQMTPYALNYTHPKILPPDEGLLVELSRSFTNSTASNMYEVAGESTSFQMHVGMVVGINAKRDGKDQWHTDVRISSITHKLDAAGNYSNEFTGISAACKAPPPLACQRPQTYPLPATVLSNDDPQGKGRIKVQFIGWRQQHSLQETDWIRVLTPHAGGGGNNDQPINRGMVWIPEKSDQVMIDFEQGNPDRPVVIGSVFHGRNGRGGGENNHIKSIITRTGHTIEFDDNSDGTHILIKDPGGNEIYLDTEGKNITITAPETITLNCKNMVVNVEKNMDVTIGQDETKSIGQNKTSEIANTYSVSSGNKKEDIRETMELHVNQSIEQTSGDIKITTQTGDMVFRGAGKTLVQGRVDARISKG</sequence>
<feature type="domain" description="Gp5/Type VI secretion system Vgr protein OB-fold" evidence="1">
    <location>
        <begin position="379"/>
        <end position="463"/>
    </location>
</feature>
<dbReference type="Gene3D" id="2.40.50.230">
    <property type="entry name" value="Gp5 N-terminal domain"/>
    <property type="match status" value="1"/>
</dbReference>
<dbReference type="EMBL" id="JAULBC010000002">
    <property type="protein sequence ID" value="MEX6687660.1"/>
    <property type="molecule type" value="Genomic_DNA"/>
</dbReference>
<protein>
    <submittedName>
        <fullName evidence="2">Phage baseplate assembly protein V</fullName>
    </submittedName>
</protein>